<keyword evidence="3" id="KW-1185">Reference proteome</keyword>
<gene>
    <name evidence="2" type="ORF">E2C01_073022</name>
</gene>
<reference evidence="2 3" key="1">
    <citation type="submission" date="2019-05" db="EMBL/GenBank/DDBJ databases">
        <title>Another draft genome of Portunus trituberculatus and its Hox gene families provides insights of decapod evolution.</title>
        <authorList>
            <person name="Jeong J.-H."/>
            <person name="Song I."/>
            <person name="Kim S."/>
            <person name="Choi T."/>
            <person name="Kim D."/>
            <person name="Ryu S."/>
            <person name="Kim W."/>
        </authorList>
    </citation>
    <scope>NUCLEOTIDE SEQUENCE [LARGE SCALE GENOMIC DNA]</scope>
    <source>
        <tissue evidence="2">Muscle</tissue>
    </source>
</reference>
<accession>A0A5B7ICY9</accession>
<organism evidence="2 3">
    <name type="scientific">Portunus trituberculatus</name>
    <name type="common">Swimming crab</name>
    <name type="synonym">Neptunus trituberculatus</name>
    <dbReference type="NCBI Taxonomy" id="210409"/>
    <lineage>
        <taxon>Eukaryota</taxon>
        <taxon>Metazoa</taxon>
        <taxon>Ecdysozoa</taxon>
        <taxon>Arthropoda</taxon>
        <taxon>Crustacea</taxon>
        <taxon>Multicrustacea</taxon>
        <taxon>Malacostraca</taxon>
        <taxon>Eumalacostraca</taxon>
        <taxon>Eucarida</taxon>
        <taxon>Decapoda</taxon>
        <taxon>Pleocyemata</taxon>
        <taxon>Brachyura</taxon>
        <taxon>Eubrachyura</taxon>
        <taxon>Portunoidea</taxon>
        <taxon>Portunidae</taxon>
        <taxon>Portuninae</taxon>
        <taxon>Portunus</taxon>
    </lineage>
</organism>
<proteinExistence type="predicted"/>
<dbReference type="Proteomes" id="UP000324222">
    <property type="component" value="Unassembled WGS sequence"/>
</dbReference>
<protein>
    <submittedName>
        <fullName evidence="2">Uncharacterized protein</fullName>
    </submittedName>
</protein>
<evidence type="ECO:0000313" key="2">
    <source>
        <dbReference type="EMBL" id="MPC78534.1"/>
    </source>
</evidence>
<evidence type="ECO:0000256" key="1">
    <source>
        <dbReference type="SAM" id="MobiDB-lite"/>
    </source>
</evidence>
<evidence type="ECO:0000313" key="3">
    <source>
        <dbReference type="Proteomes" id="UP000324222"/>
    </source>
</evidence>
<name>A0A5B7ICY9_PORTR</name>
<sequence>MPCSSHRIASLTPASSRHSHSGRSLPYLRVTIVFRHAAETYTRRLANPSQASPLAQGYAGVASSASLVTVWESSGLVPRMQQPPPEGGATHSINTMAWR</sequence>
<dbReference type="AlphaFoldDB" id="A0A5B7ICY9"/>
<comment type="caution">
    <text evidence="2">The sequence shown here is derived from an EMBL/GenBank/DDBJ whole genome shotgun (WGS) entry which is preliminary data.</text>
</comment>
<dbReference type="EMBL" id="VSRR010048686">
    <property type="protein sequence ID" value="MPC78534.1"/>
    <property type="molecule type" value="Genomic_DNA"/>
</dbReference>
<feature type="region of interest" description="Disordered" evidence="1">
    <location>
        <begin position="77"/>
        <end position="99"/>
    </location>
</feature>
<feature type="region of interest" description="Disordered" evidence="1">
    <location>
        <begin position="1"/>
        <end position="22"/>
    </location>
</feature>